<dbReference type="Pfam" id="PF00083">
    <property type="entry name" value="Sugar_tr"/>
    <property type="match status" value="1"/>
</dbReference>
<comment type="subcellular location">
    <subcellularLocation>
        <location evidence="1">Membrane</location>
    </subcellularLocation>
</comment>
<dbReference type="PANTHER" id="PTHR48021:SF1">
    <property type="entry name" value="GH07001P-RELATED"/>
    <property type="match status" value="1"/>
</dbReference>
<dbReference type="InterPro" id="IPR005828">
    <property type="entry name" value="MFS_sugar_transport-like"/>
</dbReference>
<evidence type="ECO:0000256" key="3">
    <source>
        <dbReference type="ARBA" id="ARBA00022989"/>
    </source>
</evidence>
<reference evidence="6 7" key="1">
    <citation type="submission" date="2023-03" db="EMBL/GenBank/DDBJ databases">
        <title>High recombination rates correlate with genetic variation in Cardiocondyla obscurior ants.</title>
        <authorList>
            <person name="Errbii M."/>
        </authorList>
    </citation>
    <scope>NUCLEOTIDE SEQUENCE [LARGE SCALE GENOMIC DNA]</scope>
    <source>
        <strain evidence="6">Alpha-2009</strain>
        <tissue evidence="6">Whole body</tissue>
    </source>
</reference>
<evidence type="ECO:0000256" key="4">
    <source>
        <dbReference type="ARBA" id="ARBA00023136"/>
    </source>
</evidence>
<dbReference type="GO" id="GO:0022857">
    <property type="term" value="F:transmembrane transporter activity"/>
    <property type="evidence" value="ECO:0007669"/>
    <property type="project" value="InterPro"/>
</dbReference>
<evidence type="ECO:0000256" key="5">
    <source>
        <dbReference type="SAM" id="Phobius"/>
    </source>
</evidence>
<keyword evidence="7" id="KW-1185">Reference proteome</keyword>
<evidence type="ECO:0000256" key="2">
    <source>
        <dbReference type="ARBA" id="ARBA00022692"/>
    </source>
</evidence>
<keyword evidence="2 5" id="KW-0812">Transmembrane</keyword>
<sequence length="418" mass="47611">MASVAGDGTRRDGIVIDREARRASRRSKRRFIETRHRSFLRGFSIFTIVCKKYRNFIRLSCKKKNKEGQRTFFTFFRAACMSGFSRWACGLGWCAPRVEILRSQLDDFAINLIASVLPIGAVLGTLSPCPCRSTGSTGSGVRCVLAPMYTAEISEKHIRGTTGVFFQLPFVIGVLYAYRTGFTRDDRRDFQPLLHRDRSCSTPTMVFMPESTLFYLTKNKEEDARKCTRFFRGPVFDIEPEISAFKDESITLHQKLVIEFNRVPAVVIYLEISSSYGQSSKIIGDKIFGINSVVRRVSLRRNGENFRDEITLLYRCNDNGIASDYTCRRIHATTPDHISLLPCPPLCPPRCIYLVPICSANEKKKGKRGREVDPFLIISMLEATTSRESDKDGFDRQNQVSFFFLSCVIHIIIIFLAK</sequence>
<evidence type="ECO:0000313" key="6">
    <source>
        <dbReference type="EMBL" id="KAL0107984.1"/>
    </source>
</evidence>
<evidence type="ECO:0000313" key="7">
    <source>
        <dbReference type="Proteomes" id="UP001430953"/>
    </source>
</evidence>
<dbReference type="Proteomes" id="UP001430953">
    <property type="component" value="Unassembled WGS sequence"/>
</dbReference>
<organism evidence="6 7">
    <name type="scientific">Cardiocondyla obscurior</name>
    <dbReference type="NCBI Taxonomy" id="286306"/>
    <lineage>
        <taxon>Eukaryota</taxon>
        <taxon>Metazoa</taxon>
        <taxon>Ecdysozoa</taxon>
        <taxon>Arthropoda</taxon>
        <taxon>Hexapoda</taxon>
        <taxon>Insecta</taxon>
        <taxon>Pterygota</taxon>
        <taxon>Neoptera</taxon>
        <taxon>Endopterygota</taxon>
        <taxon>Hymenoptera</taxon>
        <taxon>Apocrita</taxon>
        <taxon>Aculeata</taxon>
        <taxon>Formicoidea</taxon>
        <taxon>Formicidae</taxon>
        <taxon>Myrmicinae</taxon>
        <taxon>Cardiocondyla</taxon>
    </lineage>
</organism>
<dbReference type="InterPro" id="IPR050549">
    <property type="entry name" value="MFS_Trehalose_Transporter"/>
</dbReference>
<dbReference type="Gene3D" id="1.20.1250.20">
    <property type="entry name" value="MFS general substrate transporter like domains"/>
    <property type="match status" value="1"/>
</dbReference>
<protein>
    <submittedName>
        <fullName evidence="6">Uncharacterized protein</fullName>
    </submittedName>
</protein>
<feature type="transmembrane region" description="Helical" evidence="5">
    <location>
        <begin position="400"/>
        <end position="417"/>
    </location>
</feature>
<keyword evidence="3 5" id="KW-1133">Transmembrane helix</keyword>
<accession>A0AAW2EZV7</accession>
<dbReference type="EMBL" id="JADYXP020000016">
    <property type="protein sequence ID" value="KAL0107984.1"/>
    <property type="molecule type" value="Genomic_DNA"/>
</dbReference>
<evidence type="ECO:0000256" key="1">
    <source>
        <dbReference type="ARBA" id="ARBA00004370"/>
    </source>
</evidence>
<dbReference type="PANTHER" id="PTHR48021">
    <property type="match status" value="1"/>
</dbReference>
<keyword evidence="4 5" id="KW-0472">Membrane</keyword>
<name>A0AAW2EZV7_9HYME</name>
<dbReference type="AlphaFoldDB" id="A0AAW2EZV7"/>
<gene>
    <name evidence="6" type="ORF">PUN28_014920</name>
</gene>
<dbReference type="InterPro" id="IPR036259">
    <property type="entry name" value="MFS_trans_sf"/>
</dbReference>
<dbReference type="GO" id="GO:0016020">
    <property type="term" value="C:membrane"/>
    <property type="evidence" value="ECO:0007669"/>
    <property type="project" value="UniProtKB-SubCell"/>
</dbReference>
<proteinExistence type="predicted"/>
<comment type="caution">
    <text evidence="6">The sequence shown here is derived from an EMBL/GenBank/DDBJ whole genome shotgun (WGS) entry which is preliminary data.</text>
</comment>